<dbReference type="Proteomes" id="UP001225933">
    <property type="component" value="Unassembled WGS sequence"/>
</dbReference>
<sequence>MREKTVFDFVADPTKENFLKHRELIITNPDYDPDSDDLEIMKKLYENKEYDKLNYYVTINVLLSPRAHFLKFISLNEIGNTKAAESIVFICHNILNCIEKTGDGTIENPYIVIRASDEDDLLELRLSKKYLQKRLIQHEDKYLDVLTLEDGSELYFDITDAYKRSKFLLDKEKSEGKKAEKPKKKSWWNFLSKN</sequence>
<dbReference type="EMBL" id="JAUHGV010000046">
    <property type="protein sequence ID" value="MDN4015030.1"/>
    <property type="molecule type" value="Genomic_DNA"/>
</dbReference>
<name>A0AAJ1R6S7_9FLAO</name>
<organism evidence="1 2">
    <name type="scientific">Chryseobacterium gambrini</name>
    <dbReference type="NCBI Taxonomy" id="373672"/>
    <lineage>
        <taxon>Bacteria</taxon>
        <taxon>Pseudomonadati</taxon>
        <taxon>Bacteroidota</taxon>
        <taxon>Flavobacteriia</taxon>
        <taxon>Flavobacteriales</taxon>
        <taxon>Weeksellaceae</taxon>
        <taxon>Chryseobacterium group</taxon>
        <taxon>Chryseobacterium</taxon>
    </lineage>
</organism>
<reference evidence="1" key="1">
    <citation type="submission" date="2023-06" db="EMBL/GenBank/DDBJ databases">
        <title>Two Chryseobacterium gambrini strains from China.</title>
        <authorList>
            <person name="Zeng J."/>
            <person name="Wu Y."/>
        </authorList>
    </citation>
    <scope>NUCLEOTIDE SEQUENCE</scope>
    <source>
        <strain evidence="1">SQ219</strain>
    </source>
</reference>
<proteinExistence type="predicted"/>
<dbReference type="AlphaFoldDB" id="A0AAJ1R6S7"/>
<gene>
    <name evidence="1" type="ORF">QX233_21445</name>
</gene>
<evidence type="ECO:0000313" key="2">
    <source>
        <dbReference type="Proteomes" id="UP001225933"/>
    </source>
</evidence>
<protein>
    <submittedName>
        <fullName evidence="1">DUF4919 domain-containing protein</fullName>
    </submittedName>
</protein>
<dbReference type="RefSeq" id="WP_214588611.1">
    <property type="nucleotide sequence ID" value="NZ_JAUHGV010000046.1"/>
</dbReference>
<evidence type="ECO:0000313" key="1">
    <source>
        <dbReference type="EMBL" id="MDN4015030.1"/>
    </source>
</evidence>
<comment type="caution">
    <text evidence="1">The sequence shown here is derived from an EMBL/GenBank/DDBJ whole genome shotgun (WGS) entry which is preliminary data.</text>
</comment>
<accession>A0AAJ1R6S7</accession>